<accession>A0A7C3GD34</accession>
<proteinExistence type="predicted"/>
<dbReference type="Gene3D" id="3.90.1200.10">
    <property type="match status" value="1"/>
</dbReference>
<dbReference type="EMBL" id="DRMN01000410">
    <property type="protein sequence ID" value="HFB55536.1"/>
    <property type="molecule type" value="Genomic_DNA"/>
</dbReference>
<dbReference type="AlphaFoldDB" id="A0A7C3GD34"/>
<evidence type="ECO:0000313" key="2">
    <source>
        <dbReference type="EMBL" id="HFB55536.1"/>
    </source>
</evidence>
<dbReference type="InterPro" id="IPR011009">
    <property type="entry name" value="Kinase-like_dom_sf"/>
</dbReference>
<name>A0A7C3GD34_9PROT</name>
<dbReference type="InterPro" id="IPR002575">
    <property type="entry name" value="Aminoglycoside_PTrfase"/>
</dbReference>
<organism evidence="2">
    <name type="scientific">Hellea balneolensis</name>
    <dbReference type="NCBI Taxonomy" id="287478"/>
    <lineage>
        <taxon>Bacteria</taxon>
        <taxon>Pseudomonadati</taxon>
        <taxon>Pseudomonadota</taxon>
        <taxon>Alphaproteobacteria</taxon>
        <taxon>Maricaulales</taxon>
        <taxon>Robiginitomaculaceae</taxon>
        <taxon>Hellea</taxon>
    </lineage>
</organism>
<feature type="domain" description="Aminoglycoside phosphotransferase" evidence="1">
    <location>
        <begin position="33"/>
        <end position="286"/>
    </location>
</feature>
<reference evidence="2" key="1">
    <citation type="journal article" date="2020" name="mSystems">
        <title>Genome- and Community-Level Interaction Insights into Carbon Utilization and Element Cycling Functions of Hydrothermarchaeota in Hydrothermal Sediment.</title>
        <authorList>
            <person name="Zhou Z."/>
            <person name="Liu Y."/>
            <person name="Xu W."/>
            <person name="Pan J."/>
            <person name="Luo Z.H."/>
            <person name="Li M."/>
        </authorList>
    </citation>
    <scope>NUCLEOTIDE SEQUENCE [LARGE SCALE GENOMIC DNA]</scope>
    <source>
        <strain evidence="2">HyVt-489</strain>
    </source>
</reference>
<dbReference type="Proteomes" id="UP000886042">
    <property type="component" value="Unassembled WGS sequence"/>
</dbReference>
<sequence length="365" mass="41356">MEKQAKNMMSRDHDIAVFLQEAGWGDARHGVVPRDASSRRYIRLHKGDEQAILMDAPTAAEGVFCPKDATDAQRRALGYTAEARLAGTNPHAFICLTTELTRRGFSAPHIIASDTQRGLLLMEDLGEERVVETLAQNPALEREIYMACMDTLAALYRSSFNPDMHARSSSWHVHTYDNMALLAENQQFLNWCTRPDISPSARQDWMSLLEDSFAHLDAHAHGLALRDFHAENTFWLPKRAATAKIGLIDFQDALFTHPAYDVVSLIEDLRRDVDPALATSLIERFMDQTGLEDMAGFNTAYHVLGVQRNAKILGFCQRMKHEQGKPQYERMMHRTRTHFTRDLSDPKLAGLKDWVARYAPDMVDA</sequence>
<gene>
    <name evidence="2" type="ORF">ENJ46_06385</name>
</gene>
<dbReference type="Pfam" id="PF01636">
    <property type="entry name" value="APH"/>
    <property type="match status" value="1"/>
</dbReference>
<dbReference type="Gene3D" id="3.30.200.20">
    <property type="entry name" value="Phosphorylase Kinase, domain 1"/>
    <property type="match status" value="1"/>
</dbReference>
<protein>
    <submittedName>
        <fullName evidence="2">Aminoglycoside phosphotransferase</fullName>
    </submittedName>
</protein>
<evidence type="ECO:0000259" key="1">
    <source>
        <dbReference type="Pfam" id="PF01636"/>
    </source>
</evidence>
<comment type="caution">
    <text evidence="2">The sequence shown here is derived from an EMBL/GenBank/DDBJ whole genome shotgun (WGS) entry which is preliminary data.</text>
</comment>
<dbReference type="SUPFAM" id="SSF56112">
    <property type="entry name" value="Protein kinase-like (PK-like)"/>
    <property type="match status" value="1"/>
</dbReference>